<dbReference type="EMBL" id="BEYU01000118">
    <property type="protein sequence ID" value="GBG32239.1"/>
    <property type="molecule type" value="Genomic_DNA"/>
</dbReference>
<feature type="region of interest" description="Disordered" evidence="1">
    <location>
        <begin position="34"/>
        <end position="56"/>
    </location>
</feature>
<dbReference type="InParanoid" id="A0A2R5GPK6"/>
<comment type="caution">
    <text evidence="2">The sequence shown here is derived from an EMBL/GenBank/DDBJ whole genome shotgun (WGS) entry which is preliminary data.</text>
</comment>
<dbReference type="Proteomes" id="UP000241890">
    <property type="component" value="Unassembled WGS sequence"/>
</dbReference>
<accession>A0A2R5GPK6</accession>
<evidence type="ECO:0000313" key="3">
    <source>
        <dbReference type="Proteomes" id="UP000241890"/>
    </source>
</evidence>
<keyword evidence="3" id="KW-1185">Reference proteome</keyword>
<feature type="non-terminal residue" evidence="2">
    <location>
        <position position="1"/>
    </location>
</feature>
<name>A0A2R5GPK6_9STRA</name>
<evidence type="ECO:0000256" key="1">
    <source>
        <dbReference type="SAM" id="MobiDB-lite"/>
    </source>
</evidence>
<gene>
    <name evidence="2" type="ORF">FCC1311_084642</name>
</gene>
<protein>
    <submittedName>
        <fullName evidence="2">Uncharacterized protein</fullName>
    </submittedName>
</protein>
<proteinExistence type="predicted"/>
<dbReference type="AlphaFoldDB" id="A0A2R5GPK6"/>
<sequence length="153" mass="15869">NAKVSWESGAQVCEELFSRSQDFVLKMSLLNPTQHPNDPFREGGATEGPPLRPGGAGDAAALDMSAWESAGTACQPLAETDGNTLPWLMASAGSLDDYMALKTQAGVLEASCVSGSDVVAPSNSLITISSTSVANAELSFISLMIESLSETDV</sequence>
<evidence type="ECO:0000313" key="2">
    <source>
        <dbReference type="EMBL" id="GBG32239.1"/>
    </source>
</evidence>
<organism evidence="2 3">
    <name type="scientific">Hondaea fermentalgiana</name>
    <dbReference type="NCBI Taxonomy" id="2315210"/>
    <lineage>
        <taxon>Eukaryota</taxon>
        <taxon>Sar</taxon>
        <taxon>Stramenopiles</taxon>
        <taxon>Bigyra</taxon>
        <taxon>Labyrinthulomycetes</taxon>
        <taxon>Thraustochytrida</taxon>
        <taxon>Thraustochytriidae</taxon>
        <taxon>Hondaea</taxon>
    </lineage>
</organism>
<reference evidence="2 3" key="1">
    <citation type="submission" date="2017-12" db="EMBL/GenBank/DDBJ databases">
        <title>Sequencing, de novo assembly and annotation of complete genome of a new Thraustochytrid species, strain FCC1311.</title>
        <authorList>
            <person name="Sedici K."/>
            <person name="Godart F."/>
            <person name="Aiese Cigliano R."/>
            <person name="Sanseverino W."/>
            <person name="Barakat M."/>
            <person name="Ortet P."/>
            <person name="Marechal E."/>
            <person name="Cagnac O."/>
            <person name="Amato A."/>
        </authorList>
    </citation>
    <scope>NUCLEOTIDE SEQUENCE [LARGE SCALE GENOMIC DNA]</scope>
</reference>